<dbReference type="HOGENOM" id="CLU_024085_0_0_1"/>
<sequence>MEFPTLHRLCIQSLATHIRNGIPIFIFDILHLFELFIEPSSRGKLKLLSICGAGFSPNFTSYISCNQALPQLEFIDISFNAVTEDQLKKLVQTHQKLSTVSLIGTPLQAHAQSEEHNVEFLTVANLESCIRSIKRYILATDKKVAICDQIHHILMLQNENHTEDVLRDCLQEVLNFRLDNWDAWLPSTRCLLELCRGSRIDIFTSDEVQKILVVFLHFSTFAWEVEELSDDYFALHSNIWRMFSECDAFRKHPGSVEKLCRSAAKMTRNCLCLNEESRRLWFYCVQVIHSCCFVEQDSRAYQHIIDNEDLAKDFLIKATYRVNFNDDTIKVFEVANVFIVHYATVNHHFDSNLTFYLIEVLWGSLYYEGNEFHQTLIHNFIHNIINSNRLDVWLYFQEPLFSKLTNWMTLHGHNVQKLTIMVFCWIKHYCECFTHNVNPETFSQMEWRATAIINTIHWYQPVEGHGLGLYEYLVRNGRGEVALWAKWILYCVREAGQAVEQMVEN</sequence>
<protein>
    <submittedName>
        <fullName evidence="1">Uncharacterized protein</fullName>
    </submittedName>
</protein>
<reference evidence="2" key="1">
    <citation type="submission" date="2011-07" db="EMBL/GenBank/DDBJ databases">
        <authorList>
            <consortium name="Caenorhabditis brenneri Sequencing and Analysis Consortium"/>
            <person name="Wilson R.K."/>
        </authorList>
    </citation>
    <scope>NUCLEOTIDE SEQUENCE [LARGE SCALE GENOMIC DNA]</scope>
    <source>
        <strain evidence="2">PB2801</strain>
    </source>
</reference>
<evidence type="ECO:0000313" key="2">
    <source>
        <dbReference type="Proteomes" id="UP000008068"/>
    </source>
</evidence>
<evidence type="ECO:0000313" key="1">
    <source>
        <dbReference type="EMBL" id="EGT40527.1"/>
    </source>
</evidence>
<gene>
    <name evidence="1" type="ORF">CAEBREN_01989</name>
</gene>
<organism evidence="2">
    <name type="scientific">Caenorhabditis brenneri</name>
    <name type="common">Nematode worm</name>
    <dbReference type="NCBI Taxonomy" id="135651"/>
    <lineage>
        <taxon>Eukaryota</taxon>
        <taxon>Metazoa</taxon>
        <taxon>Ecdysozoa</taxon>
        <taxon>Nematoda</taxon>
        <taxon>Chromadorea</taxon>
        <taxon>Rhabditida</taxon>
        <taxon>Rhabditina</taxon>
        <taxon>Rhabditomorpha</taxon>
        <taxon>Rhabditoidea</taxon>
        <taxon>Rhabditidae</taxon>
        <taxon>Peloderinae</taxon>
        <taxon>Caenorhabditis</taxon>
    </lineage>
</organism>
<dbReference type="OrthoDB" id="5910286at2759"/>
<name>G0MBA5_CAEBE</name>
<keyword evidence="2" id="KW-1185">Reference proteome</keyword>
<proteinExistence type="predicted"/>
<dbReference type="InParanoid" id="G0MBA5"/>
<accession>G0MBA5</accession>
<dbReference type="AlphaFoldDB" id="G0MBA5"/>
<dbReference type="EMBL" id="GL379788">
    <property type="protein sequence ID" value="EGT40527.1"/>
    <property type="molecule type" value="Genomic_DNA"/>
</dbReference>
<dbReference type="Proteomes" id="UP000008068">
    <property type="component" value="Unassembled WGS sequence"/>
</dbReference>